<feature type="region of interest" description="Disordered" evidence="1">
    <location>
        <begin position="1"/>
        <end position="54"/>
    </location>
</feature>
<keyword evidence="3" id="KW-1185">Reference proteome</keyword>
<sequence>MSDSSYSANNDDNDDTSSSSSSSAQNNNQNNTKPKTIETNRTTNTRAFPSSIAPPHRKCIIRHCHKYRNRNRMCIRHNKEYHGKPPRRVVDQGYDVDSDNDDSSHDDMDESTKQSTEKTPQRNATPLHQEQSHSAPPYRYKLCILKSCRSRIHQDDIEITHGMCRKHYTKYRVQSFPSELVVRRNWRWSTTHSRGKRSRDPEDDVEEDASSGIPSNGAASHGSSSDHNVKNTHHDDDKDAPIRNISMLHSKLLHNSTTYNQDECSSITSIHSQSTVPSDDNDNNDHDHGASQVPPQKKKKGKASTTHRYCCIRRCPRKIHSNSWDDGLCRKHFLFFGMYPPPELKGPLTKRWNYGCDSKNDRDEAISKVDSDPIAAQDAAMEETERLYKAYYFARKNREWRLSHGGTDTQHAASKRSKKRGAEDERYEMEQEKLSATSFPLEMQRKFAKLRKTCILQSKKDWNGHVMTKRLGRESETLAGCHEKIPSSHPSLLYRRGGIPATLAKQIIHNIKQQDLSAIDNVYDAVVLEAQRVTGLPDDADGTSFANYVKQRQKYSCHDALDWDWCGQGGDGKGNIYQHMSIDMIDDFVGWATSLSAKDRAKPTVKDSAMPEGAGEEDEAVYSGGIHVPKAPPPPSQIAFLRHRLQKALVERCKVLYPDESMENHSKRAEVLLGCLDSSALVSIGITIEEVMTAALMPLAKAHVERCRRLERLNNLQSHDGLEQEDKEGTTQSCMDPFVAWTLPIVEAITELARDESTNHETCNLLSSKPPYAVLKSDGSVQFINSLVKSNACSESLSQWVQLHGINGLNSCLKNGNKHAELLDLLCSG</sequence>
<dbReference type="AlphaFoldDB" id="A0ABD3QCP0"/>
<feature type="compositionally biased region" description="Low complexity" evidence="1">
    <location>
        <begin position="1"/>
        <end position="32"/>
    </location>
</feature>
<dbReference type="Proteomes" id="UP001516023">
    <property type="component" value="Unassembled WGS sequence"/>
</dbReference>
<accession>A0ABD3QCP0</accession>
<organism evidence="2 3">
    <name type="scientific">Cyclotella cryptica</name>
    <dbReference type="NCBI Taxonomy" id="29204"/>
    <lineage>
        <taxon>Eukaryota</taxon>
        <taxon>Sar</taxon>
        <taxon>Stramenopiles</taxon>
        <taxon>Ochrophyta</taxon>
        <taxon>Bacillariophyta</taxon>
        <taxon>Coscinodiscophyceae</taxon>
        <taxon>Thalassiosirophycidae</taxon>
        <taxon>Stephanodiscales</taxon>
        <taxon>Stephanodiscaceae</taxon>
        <taxon>Cyclotella</taxon>
    </lineage>
</organism>
<reference evidence="2 3" key="1">
    <citation type="journal article" date="2020" name="G3 (Bethesda)">
        <title>Improved Reference Genome for Cyclotella cryptica CCMP332, a Model for Cell Wall Morphogenesis, Salinity Adaptation, and Lipid Production in Diatoms (Bacillariophyta).</title>
        <authorList>
            <person name="Roberts W.R."/>
            <person name="Downey K.M."/>
            <person name="Ruck E.C."/>
            <person name="Traller J.C."/>
            <person name="Alverson A.J."/>
        </authorList>
    </citation>
    <scope>NUCLEOTIDE SEQUENCE [LARGE SCALE GENOMIC DNA]</scope>
    <source>
        <strain evidence="2 3">CCMP332</strain>
    </source>
</reference>
<feature type="compositionally biased region" description="Polar residues" evidence="1">
    <location>
        <begin position="33"/>
        <end position="48"/>
    </location>
</feature>
<evidence type="ECO:0000256" key="1">
    <source>
        <dbReference type="SAM" id="MobiDB-lite"/>
    </source>
</evidence>
<feature type="compositionally biased region" description="Polar residues" evidence="1">
    <location>
        <begin position="121"/>
        <end position="134"/>
    </location>
</feature>
<feature type="compositionally biased region" description="Basic and acidic residues" evidence="1">
    <location>
        <begin position="227"/>
        <end position="240"/>
    </location>
</feature>
<comment type="caution">
    <text evidence="2">The sequence shown here is derived from an EMBL/GenBank/DDBJ whole genome shotgun (WGS) entry which is preliminary data.</text>
</comment>
<evidence type="ECO:0000313" key="2">
    <source>
        <dbReference type="EMBL" id="KAL3797698.1"/>
    </source>
</evidence>
<evidence type="ECO:0000313" key="3">
    <source>
        <dbReference type="Proteomes" id="UP001516023"/>
    </source>
</evidence>
<dbReference type="EMBL" id="JABMIG020000052">
    <property type="protein sequence ID" value="KAL3797698.1"/>
    <property type="molecule type" value="Genomic_DNA"/>
</dbReference>
<name>A0ABD3QCP0_9STRA</name>
<protein>
    <submittedName>
        <fullName evidence="2">Uncharacterized protein</fullName>
    </submittedName>
</protein>
<proteinExistence type="predicted"/>
<feature type="region of interest" description="Disordered" evidence="1">
    <location>
        <begin position="403"/>
        <end position="426"/>
    </location>
</feature>
<feature type="compositionally biased region" description="Basic and acidic residues" evidence="1">
    <location>
        <begin position="102"/>
        <end position="120"/>
    </location>
</feature>
<feature type="region of interest" description="Disordered" evidence="1">
    <location>
        <begin position="264"/>
        <end position="303"/>
    </location>
</feature>
<feature type="region of interest" description="Disordered" evidence="1">
    <location>
        <begin position="78"/>
        <end position="134"/>
    </location>
</feature>
<feature type="compositionally biased region" description="Polar residues" evidence="1">
    <location>
        <begin position="212"/>
        <end position="226"/>
    </location>
</feature>
<feature type="region of interest" description="Disordered" evidence="1">
    <location>
        <begin position="189"/>
        <end position="240"/>
    </location>
</feature>
<feature type="compositionally biased region" description="Polar residues" evidence="1">
    <location>
        <begin position="264"/>
        <end position="278"/>
    </location>
</feature>
<gene>
    <name evidence="2" type="ORF">HJC23_000243</name>
</gene>